<evidence type="ECO:0000313" key="2">
    <source>
        <dbReference type="EMBL" id="KAE9385037.1"/>
    </source>
</evidence>
<accession>A0A6A4GI36</accession>
<keyword evidence="3" id="KW-1185">Reference proteome</keyword>
<feature type="compositionally biased region" description="Polar residues" evidence="1">
    <location>
        <begin position="1"/>
        <end position="18"/>
    </location>
</feature>
<sequence>MSSSTVNDPSSTNTTAPETTIVLVPPTDPGWKNIRLNVFRVCSHSCPHAPPAPGHTEFIPNCYAWPRNTGTRTNDHHRRSRGHVYCRAPCPQFGKADRDITPVKATFEQSVRATILYSKNRGNPNFNKKERDWIKEVENGNVFGVEFMRLWNAAPSLPNLRPSYFTDGAIGSAISGSWNPNYMQYEDLPTHLNAHVRPFDEAAAKEGRPAMSGASVPGTASIVLGAHLLPTPAAQLPVSNIQVPDASLLLQPPAPDDDPKNSPSPSGDVTSAETYIPQAPPNALPAPTLASTSKEIAAGVANSSPASFDDNALGSGTGASETSPAPSMDISTALLARLGNNSLGSGTGASETSPAPSIVSSSDISAALPDQWASIDNNGLSSGMGASENSSAPSVVSLSDGSAALSDLWMASIGGKLPGWTEGRLGLYSRQGKKTIAPLERIAFIPYSFFSASQPITNVEQAEHQVSDSFYWVKMPFNMASPRRRDFVRLVQEAPGMNHFIWWDLSNGFRRATGYMWEWVVVALLFWERSTDVVFMSEKQLLDVLNKRQESPQWETIRQCQLVLGKLDGYPRSLKYYFYTTSQLRAVETLGSLGVKFWPHPLAVVFAARKRSILAALAPAIEKAGGFSERPITVQTLAHGLQLLNSDFVIKKEFSNESEHVYKSNSTDTCNRFRKDFAQDAGRSIFFALKFNRDLLELGEVRVFFTYGVVSYMVHSCPYPLENSDEHTRPITEWTGTSSYPCHGFLRPLGALASTSDLLSEFPLAWFDRNSPLDFTGTRELLAFLVPVYYHLIEQEHIVLSGLKTSPGVCSNRVLCRIDVGLVWDEEACKYRYTINEVQEGRCGLFQRDPGRMTVQSAFVAAIEHGALQG</sequence>
<dbReference type="OrthoDB" id="2922781at2759"/>
<proteinExistence type="predicted"/>
<gene>
    <name evidence="2" type="ORF">BT96DRAFT_1007448</name>
</gene>
<evidence type="ECO:0000256" key="1">
    <source>
        <dbReference type="SAM" id="MobiDB-lite"/>
    </source>
</evidence>
<evidence type="ECO:0000313" key="3">
    <source>
        <dbReference type="Proteomes" id="UP000799118"/>
    </source>
</evidence>
<name>A0A6A4GI36_9AGAR</name>
<dbReference type="EMBL" id="ML770041">
    <property type="protein sequence ID" value="KAE9385037.1"/>
    <property type="molecule type" value="Genomic_DNA"/>
</dbReference>
<organism evidence="2 3">
    <name type="scientific">Gymnopus androsaceus JB14</name>
    <dbReference type="NCBI Taxonomy" id="1447944"/>
    <lineage>
        <taxon>Eukaryota</taxon>
        <taxon>Fungi</taxon>
        <taxon>Dikarya</taxon>
        <taxon>Basidiomycota</taxon>
        <taxon>Agaricomycotina</taxon>
        <taxon>Agaricomycetes</taxon>
        <taxon>Agaricomycetidae</taxon>
        <taxon>Agaricales</taxon>
        <taxon>Marasmiineae</taxon>
        <taxon>Omphalotaceae</taxon>
        <taxon>Gymnopus</taxon>
    </lineage>
</organism>
<dbReference type="Proteomes" id="UP000799118">
    <property type="component" value="Unassembled WGS sequence"/>
</dbReference>
<reference evidence="2" key="1">
    <citation type="journal article" date="2019" name="Environ. Microbiol.">
        <title>Fungal ecological strategies reflected in gene transcription - a case study of two litter decomposers.</title>
        <authorList>
            <person name="Barbi F."/>
            <person name="Kohler A."/>
            <person name="Barry K."/>
            <person name="Baskaran P."/>
            <person name="Daum C."/>
            <person name="Fauchery L."/>
            <person name="Ihrmark K."/>
            <person name="Kuo A."/>
            <person name="LaButti K."/>
            <person name="Lipzen A."/>
            <person name="Morin E."/>
            <person name="Grigoriev I.V."/>
            <person name="Henrissat B."/>
            <person name="Lindahl B."/>
            <person name="Martin F."/>
        </authorList>
    </citation>
    <scope>NUCLEOTIDE SEQUENCE</scope>
    <source>
        <strain evidence="2">JB14</strain>
    </source>
</reference>
<dbReference type="AlphaFoldDB" id="A0A6A4GI36"/>
<protein>
    <submittedName>
        <fullName evidence="2">Uncharacterized protein</fullName>
    </submittedName>
</protein>
<feature type="region of interest" description="Disordered" evidence="1">
    <location>
        <begin position="1"/>
        <end position="21"/>
    </location>
</feature>
<feature type="region of interest" description="Disordered" evidence="1">
    <location>
        <begin position="301"/>
        <end position="327"/>
    </location>
</feature>
<feature type="region of interest" description="Disordered" evidence="1">
    <location>
        <begin position="248"/>
        <end position="288"/>
    </location>
</feature>